<protein>
    <submittedName>
        <fullName evidence="3">Glycosyl transferase family 2</fullName>
    </submittedName>
</protein>
<evidence type="ECO:0000313" key="3">
    <source>
        <dbReference type="EMBL" id="GMA90029.1"/>
    </source>
</evidence>
<dbReference type="Pfam" id="PF00535">
    <property type="entry name" value="Glycos_transf_2"/>
    <property type="match status" value="1"/>
</dbReference>
<sequence length="248" mass="26388">MVVRFLVAIPALNEGAVIASVLASLAEVHPLRDVVVIDDGSHDDTGRIAREAGAHVLTHAFNIGVGAAMGTAFKYAAAHGYEAVVQFDGDGQHRPEHIAELVAASAHADIVIGSRFAEGGTFPSSAARRGVQRCIAWVVSLYARTKLTDATSGFRIAGPRALAVFSVHYPVEWLGDTVESIVLATRQGLTVSEIPVGMNERAGGTPSQSVLRATLYTGRIIFILVLAAIRTVPPQLRHLRNTRKEARA</sequence>
<evidence type="ECO:0000313" key="4">
    <source>
        <dbReference type="Proteomes" id="UP001157069"/>
    </source>
</evidence>
<dbReference type="Proteomes" id="UP001157069">
    <property type="component" value="Unassembled WGS sequence"/>
</dbReference>
<dbReference type="GO" id="GO:0016740">
    <property type="term" value="F:transferase activity"/>
    <property type="evidence" value="ECO:0007669"/>
    <property type="project" value="UniProtKB-KW"/>
</dbReference>
<comment type="caution">
    <text evidence="3">The sequence shown here is derived from an EMBL/GenBank/DDBJ whole genome shotgun (WGS) entry which is preliminary data.</text>
</comment>
<dbReference type="InterPro" id="IPR029044">
    <property type="entry name" value="Nucleotide-diphossugar_trans"/>
</dbReference>
<proteinExistence type="inferred from homology"/>
<evidence type="ECO:0000259" key="2">
    <source>
        <dbReference type="Pfam" id="PF00535"/>
    </source>
</evidence>
<dbReference type="PANTHER" id="PTHR48090:SF7">
    <property type="entry name" value="RFBJ PROTEIN"/>
    <property type="match status" value="1"/>
</dbReference>
<dbReference type="PANTHER" id="PTHR48090">
    <property type="entry name" value="UNDECAPRENYL-PHOSPHATE 4-DEOXY-4-FORMAMIDO-L-ARABINOSE TRANSFERASE-RELATED"/>
    <property type="match status" value="1"/>
</dbReference>
<dbReference type="InterPro" id="IPR050256">
    <property type="entry name" value="Glycosyltransferase_2"/>
</dbReference>
<dbReference type="InterPro" id="IPR001173">
    <property type="entry name" value="Glyco_trans_2-like"/>
</dbReference>
<comment type="similarity">
    <text evidence="1">Belongs to the glycosyltransferase 2 family.</text>
</comment>
<dbReference type="CDD" id="cd04179">
    <property type="entry name" value="DPM_DPG-synthase_like"/>
    <property type="match status" value="1"/>
</dbReference>
<keyword evidence="3" id="KW-0808">Transferase</keyword>
<dbReference type="SUPFAM" id="SSF53448">
    <property type="entry name" value="Nucleotide-diphospho-sugar transferases"/>
    <property type="match status" value="1"/>
</dbReference>
<evidence type="ECO:0000256" key="1">
    <source>
        <dbReference type="ARBA" id="ARBA00006739"/>
    </source>
</evidence>
<dbReference type="EMBL" id="BSVA01000001">
    <property type="protein sequence ID" value="GMA90029.1"/>
    <property type="molecule type" value="Genomic_DNA"/>
</dbReference>
<feature type="domain" description="Glycosyltransferase 2-like" evidence="2">
    <location>
        <begin position="7"/>
        <end position="129"/>
    </location>
</feature>
<accession>A0ABQ6JQ12</accession>
<gene>
    <name evidence="3" type="ORF">GCM10025869_05580</name>
</gene>
<keyword evidence="4" id="KW-1185">Reference proteome</keyword>
<dbReference type="Gene3D" id="3.90.550.10">
    <property type="entry name" value="Spore Coat Polysaccharide Biosynthesis Protein SpsA, Chain A"/>
    <property type="match status" value="1"/>
</dbReference>
<reference evidence="4" key="1">
    <citation type="journal article" date="2019" name="Int. J. Syst. Evol. Microbiol.">
        <title>The Global Catalogue of Microorganisms (GCM) 10K type strain sequencing project: providing services to taxonomists for standard genome sequencing and annotation.</title>
        <authorList>
            <consortium name="The Broad Institute Genomics Platform"/>
            <consortium name="The Broad Institute Genome Sequencing Center for Infectious Disease"/>
            <person name="Wu L."/>
            <person name="Ma J."/>
        </authorList>
    </citation>
    <scope>NUCLEOTIDE SEQUENCE [LARGE SCALE GENOMIC DNA]</scope>
    <source>
        <strain evidence="4">NBRC 108755</strain>
    </source>
</reference>
<name>A0ABQ6JQ12_9MICO</name>
<organism evidence="3 4">
    <name type="scientific">Homoserinibacter gongjuensis</name>
    <dbReference type="NCBI Taxonomy" id="1162968"/>
    <lineage>
        <taxon>Bacteria</taxon>
        <taxon>Bacillati</taxon>
        <taxon>Actinomycetota</taxon>
        <taxon>Actinomycetes</taxon>
        <taxon>Micrococcales</taxon>
        <taxon>Microbacteriaceae</taxon>
        <taxon>Homoserinibacter</taxon>
    </lineage>
</organism>